<dbReference type="AlphaFoldDB" id="A0A8T1JNR4"/>
<accession>A0A8T1JNR4</accession>
<proteinExistence type="predicted"/>
<name>A0A8T1JNR4_9STRA</name>
<evidence type="ECO:0000313" key="1">
    <source>
        <dbReference type="EMBL" id="KAG2889996.1"/>
    </source>
</evidence>
<dbReference type="EMBL" id="RCMK01001680">
    <property type="protein sequence ID" value="KAG2889996.1"/>
    <property type="molecule type" value="Genomic_DNA"/>
</dbReference>
<protein>
    <submittedName>
        <fullName evidence="1">Uncharacterized protein</fullName>
    </submittedName>
</protein>
<sequence length="157" mass="17166">MPETSTSSFATATAFTSYVILNQAHRDSLGNWGYAAFALKSFAACRTSRLSCNCSATERSARAAPGLVAGRVQGSLRSGPQRPYGALPLRKALALQEHAEHCRAQRDTGDVVRRRRTEPITLIIDSDITRDSKKFSVERKDVYTELTTLSALDEGSK</sequence>
<comment type="caution">
    <text evidence="1">The sequence shown here is derived from an EMBL/GenBank/DDBJ whole genome shotgun (WGS) entry which is preliminary data.</text>
</comment>
<organism evidence="1 2">
    <name type="scientific">Phytophthora cactorum</name>
    <dbReference type="NCBI Taxonomy" id="29920"/>
    <lineage>
        <taxon>Eukaryota</taxon>
        <taxon>Sar</taxon>
        <taxon>Stramenopiles</taxon>
        <taxon>Oomycota</taxon>
        <taxon>Peronosporomycetes</taxon>
        <taxon>Peronosporales</taxon>
        <taxon>Peronosporaceae</taxon>
        <taxon>Phytophthora</taxon>
    </lineage>
</organism>
<dbReference type="Proteomes" id="UP000736787">
    <property type="component" value="Unassembled WGS sequence"/>
</dbReference>
<reference evidence="1" key="1">
    <citation type="submission" date="2018-10" db="EMBL/GenBank/DDBJ databases">
        <title>Effector identification in a new, highly contiguous assembly of the strawberry crown rot pathogen Phytophthora cactorum.</title>
        <authorList>
            <person name="Armitage A.D."/>
            <person name="Nellist C.F."/>
            <person name="Bates H."/>
            <person name="Vickerstaff R.J."/>
            <person name="Harrison R.J."/>
        </authorList>
    </citation>
    <scope>NUCLEOTIDE SEQUENCE</scope>
    <source>
        <strain evidence="1">4040</strain>
    </source>
</reference>
<evidence type="ECO:0000313" key="2">
    <source>
        <dbReference type="Proteomes" id="UP000736787"/>
    </source>
</evidence>
<gene>
    <name evidence="1" type="ORF">PC117_g24573</name>
</gene>